<dbReference type="EMBL" id="JARBJD010000034">
    <property type="protein sequence ID" value="KAK2958878.1"/>
    <property type="molecule type" value="Genomic_DNA"/>
</dbReference>
<proteinExistence type="predicted"/>
<dbReference type="Proteomes" id="UP001281761">
    <property type="component" value="Unassembled WGS sequence"/>
</dbReference>
<evidence type="ECO:0000313" key="1">
    <source>
        <dbReference type="EMBL" id="KAK2958878.1"/>
    </source>
</evidence>
<protein>
    <submittedName>
        <fullName evidence="1">Uncharacterized protein</fullName>
    </submittedName>
</protein>
<name>A0ABQ9Y566_9EUKA</name>
<gene>
    <name evidence="1" type="ORF">BLNAU_6127</name>
</gene>
<keyword evidence="2" id="KW-1185">Reference proteome</keyword>
<comment type="caution">
    <text evidence="1">The sequence shown here is derived from an EMBL/GenBank/DDBJ whole genome shotgun (WGS) entry which is preliminary data.</text>
</comment>
<organism evidence="1 2">
    <name type="scientific">Blattamonas nauphoetae</name>
    <dbReference type="NCBI Taxonomy" id="2049346"/>
    <lineage>
        <taxon>Eukaryota</taxon>
        <taxon>Metamonada</taxon>
        <taxon>Preaxostyla</taxon>
        <taxon>Oxymonadida</taxon>
        <taxon>Blattamonas</taxon>
    </lineage>
</organism>
<sequence>MTQAIVALNTATDACLTDSQESPSTVDKLHEPFLSFVPNSELSFEDKSTVFCSLVALVKEDYPFDDALQDKAVQRITFWLY</sequence>
<accession>A0ABQ9Y566</accession>
<reference evidence="1 2" key="1">
    <citation type="journal article" date="2022" name="bioRxiv">
        <title>Genomics of Preaxostyla Flagellates Illuminates Evolutionary Transitions and the Path Towards Mitochondrial Loss.</title>
        <authorList>
            <person name="Novak L.V.F."/>
            <person name="Treitli S.C."/>
            <person name="Pyrih J."/>
            <person name="Halakuc P."/>
            <person name="Pipaliya S.V."/>
            <person name="Vacek V."/>
            <person name="Brzon O."/>
            <person name="Soukal P."/>
            <person name="Eme L."/>
            <person name="Dacks J.B."/>
            <person name="Karnkowska A."/>
            <person name="Elias M."/>
            <person name="Hampl V."/>
        </authorList>
    </citation>
    <scope>NUCLEOTIDE SEQUENCE [LARGE SCALE GENOMIC DNA]</scope>
    <source>
        <strain evidence="1">NAU3</strain>
        <tissue evidence="1">Gut</tissue>
    </source>
</reference>
<evidence type="ECO:0000313" key="2">
    <source>
        <dbReference type="Proteomes" id="UP001281761"/>
    </source>
</evidence>